<reference evidence="11 12" key="1">
    <citation type="submission" date="2019-04" db="EMBL/GenBank/DDBJ databases">
        <title>The sequence and de novo assembly of Takifugu bimaculatus genome using PacBio and Hi-C technologies.</title>
        <authorList>
            <person name="Xu P."/>
            <person name="Liu B."/>
            <person name="Zhou Z."/>
        </authorList>
    </citation>
    <scope>NUCLEOTIDE SEQUENCE [LARGE SCALE GENOMIC DNA]</scope>
    <source>
        <strain evidence="11">TB-2018</strain>
        <tissue evidence="11">Muscle</tissue>
    </source>
</reference>
<dbReference type="GO" id="GO:0003676">
    <property type="term" value="F:nucleic acid binding"/>
    <property type="evidence" value="ECO:0007669"/>
    <property type="project" value="InterPro"/>
</dbReference>
<comment type="caution">
    <text evidence="11">The sequence shown here is derived from an EMBL/GenBank/DDBJ whole genome shotgun (WGS) entry which is preliminary data.</text>
</comment>
<evidence type="ECO:0000313" key="11">
    <source>
        <dbReference type="EMBL" id="TNN00420.1"/>
    </source>
</evidence>
<dbReference type="GO" id="GO:0046872">
    <property type="term" value="F:metal ion binding"/>
    <property type="evidence" value="ECO:0007669"/>
    <property type="project" value="UniProtKB-KW"/>
</dbReference>
<keyword evidence="8" id="KW-0460">Magnesium</keyword>
<dbReference type="PANTHER" id="PTHR13058:SF22">
    <property type="entry name" value="EXODEOXYRIBONUCLEASE III"/>
    <property type="match status" value="1"/>
</dbReference>
<evidence type="ECO:0000256" key="8">
    <source>
        <dbReference type="ARBA" id="ARBA00022842"/>
    </source>
</evidence>
<feature type="domain" description="Exonuclease" evidence="10">
    <location>
        <begin position="5"/>
        <end position="182"/>
    </location>
</feature>
<dbReference type="InterPro" id="IPR012337">
    <property type="entry name" value="RNaseH-like_sf"/>
</dbReference>
<dbReference type="SUPFAM" id="SSF53098">
    <property type="entry name" value="Ribonuclease H-like"/>
    <property type="match status" value="1"/>
</dbReference>
<dbReference type="GO" id="GO:0006308">
    <property type="term" value="P:DNA catabolic process"/>
    <property type="evidence" value="ECO:0007669"/>
    <property type="project" value="TreeGrafter"/>
</dbReference>
<dbReference type="CDD" id="cd06127">
    <property type="entry name" value="DEDDh"/>
    <property type="match status" value="1"/>
</dbReference>
<keyword evidence="12" id="KW-1185">Reference proteome</keyword>
<evidence type="ECO:0000256" key="5">
    <source>
        <dbReference type="ARBA" id="ARBA00022723"/>
    </source>
</evidence>
<comment type="catalytic activity">
    <reaction evidence="1">
        <text>Exonucleolytic cleavage in the 3'- to 5'-direction to yield nucleoside 5'-phosphates.</text>
        <dbReference type="EC" id="3.1.11.2"/>
    </reaction>
</comment>
<organism evidence="11 12">
    <name type="scientific">Takifugu bimaculatus</name>
    <dbReference type="NCBI Taxonomy" id="433685"/>
    <lineage>
        <taxon>Eukaryota</taxon>
        <taxon>Metazoa</taxon>
        <taxon>Chordata</taxon>
        <taxon>Craniata</taxon>
        <taxon>Vertebrata</taxon>
        <taxon>Euteleostomi</taxon>
        <taxon>Actinopterygii</taxon>
        <taxon>Neopterygii</taxon>
        <taxon>Teleostei</taxon>
        <taxon>Neoteleostei</taxon>
        <taxon>Acanthomorphata</taxon>
        <taxon>Eupercaria</taxon>
        <taxon>Tetraodontiformes</taxon>
        <taxon>Tetradontoidea</taxon>
        <taxon>Tetraodontidae</taxon>
        <taxon>Takifugu</taxon>
    </lineage>
</organism>
<dbReference type="InterPro" id="IPR040393">
    <property type="entry name" value="TREX1/2"/>
</dbReference>
<evidence type="ECO:0000256" key="2">
    <source>
        <dbReference type="ARBA" id="ARBA00001946"/>
    </source>
</evidence>
<dbReference type="AlphaFoldDB" id="A0A4Z2C8A6"/>
<keyword evidence="5" id="KW-0479">Metal-binding</keyword>
<evidence type="ECO:0000256" key="6">
    <source>
        <dbReference type="ARBA" id="ARBA00022801"/>
    </source>
</evidence>
<dbReference type="SMART" id="SM00479">
    <property type="entry name" value="EXOIII"/>
    <property type="match status" value="1"/>
</dbReference>
<dbReference type="Proteomes" id="UP000516260">
    <property type="component" value="Chromosome 12"/>
</dbReference>
<keyword evidence="4" id="KW-0540">Nuclease</keyword>
<evidence type="ECO:0000313" key="12">
    <source>
        <dbReference type="Proteomes" id="UP000516260"/>
    </source>
</evidence>
<comment type="cofactor">
    <cofactor evidence="2">
        <name>Mg(2+)</name>
        <dbReference type="ChEBI" id="CHEBI:18420"/>
    </cofactor>
</comment>
<evidence type="ECO:0000256" key="7">
    <source>
        <dbReference type="ARBA" id="ARBA00022839"/>
    </source>
</evidence>
<evidence type="ECO:0000256" key="1">
    <source>
        <dbReference type="ARBA" id="ARBA00000493"/>
    </source>
</evidence>
<dbReference type="EMBL" id="SWLE01000004">
    <property type="protein sequence ID" value="TNN00420.1"/>
    <property type="molecule type" value="Genomic_DNA"/>
</dbReference>
<evidence type="ECO:0000256" key="4">
    <source>
        <dbReference type="ARBA" id="ARBA00022722"/>
    </source>
</evidence>
<dbReference type="Gene3D" id="3.30.420.10">
    <property type="entry name" value="Ribonuclease H-like superfamily/Ribonuclease H"/>
    <property type="match status" value="1"/>
</dbReference>
<dbReference type="GO" id="GO:0005737">
    <property type="term" value="C:cytoplasm"/>
    <property type="evidence" value="ECO:0007669"/>
    <property type="project" value="TreeGrafter"/>
</dbReference>
<sequence>MASKTLIFFDLETTGLQTDVCNIIQVSAICEGRAFNGYAVPELPLSEHVRNLTGFAVDGPYLYRHGVVMQTLLVKDLLRRFIDYLSQFYCPLLVAHNAERFDAPVIMRVMAENGLLQRFRQVVSGFVDTYQLIKRLNPSLPGYSLTALARQFLGQRFDAHNALEDAKILEKLFITWRPSKHHVDMCTSSI</sequence>
<gene>
    <name evidence="11" type="ORF">fugu_011666</name>
</gene>
<dbReference type="Pfam" id="PF00929">
    <property type="entry name" value="RNase_T"/>
    <property type="match status" value="1"/>
</dbReference>
<keyword evidence="7" id="KW-0269">Exonuclease</keyword>
<evidence type="ECO:0000259" key="10">
    <source>
        <dbReference type="SMART" id="SM00479"/>
    </source>
</evidence>
<protein>
    <recommendedName>
        <fullName evidence="3">exodeoxyribonuclease III</fullName>
        <ecNumber evidence="3">3.1.11.2</ecNumber>
    </recommendedName>
</protein>
<comment type="similarity">
    <text evidence="9">Belongs to the exonuclease superfamily. TREX family.</text>
</comment>
<dbReference type="EC" id="3.1.11.2" evidence="3"/>
<dbReference type="InterPro" id="IPR036397">
    <property type="entry name" value="RNaseH_sf"/>
</dbReference>
<dbReference type="InterPro" id="IPR013520">
    <property type="entry name" value="Ribonucl_H"/>
</dbReference>
<dbReference type="GO" id="GO:0008311">
    <property type="term" value="F:double-stranded DNA 3'-5' DNA exonuclease activity"/>
    <property type="evidence" value="ECO:0007669"/>
    <property type="project" value="UniProtKB-EC"/>
</dbReference>
<proteinExistence type="inferred from homology"/>
<keyword evidence="6" id="KW-0378">Hydrolase</keyword>
<name>A0A4Z2C8A6_9TELE</name>
<evidence type="ECO:0000256" key="9">
    <source>
        <dbReference type="ARBA" id="ARBA00025769"/>
    </source>
</evidence>
<dbReference type="PANTHER" id="PTHR13058">
    <property type="entry name" value="THREE PRIME REPAIR EXONUCLEASE 1, 2"/>
    <property type="match status" value="1"/>
</dbReference>
<evidence type="ECO:0000256" key="3">
    <source>
        <dbReference type="ARBA" id="ARBA00012115"/>
    </source>
</evidence>
<accession>A0A4Z2C8A6</accession>